<feature type="transmembrane region" description="Helical" evidence="7">
    <location>
        <begin position="279"/>
        <end position="300"/>
    </location>
</feature>
<keyword evidence="4 7" id="KW-0812">Transmembrane</keyword>
<evidence type="ECO:0000256" key="2">
    <source>
        <dbReference type="ARBA" id="ARBA00007400"/>
    </source>
</evidence>
<keyword evidence="3" id="KW-1003">Cell membrane</keyword>
<dbReference type="Proteomes" id="UP001212327">
    <property type="component" value="Unassembled WGS sequence"/>
</dbReference>
<sequence>MKNKNAYNEGFDLVKSIMALFVIAIHTLLLSSSTKIGLMLLPLVRTAVPVFFLFSGYFFFKKMDKIPATEQLPFLKRNIIRYLQLYGIWFVITFPVTVEVRKYFQHGLTQEILTIISNFFLGSTFIASWYIMGLIIGIPIIYLLSKFINKWLLCTITLALNVYCVLLTNYGQTVVGKLLWSWTQNHFFGYSPYLSFIVGLLWLMIGKLFADGDLKALVNKRSKYFVGLFLVLLYFEEYGTYKAASSLYTDCFFMLIPLCTFFFGWILSTHWSVPGSRHLRAFSTIAYCFHASFAVVLKYLLMTAGMPVQRFRESLLVWFVTVFVSWLLTLLILRLEKVPFFKWLRLSH</sequence>
<evidence type="ECO:0000256" key="1">
    <source>
        <dbReference type="ARBA" id="ARBA00004651"/>
    </source>
</evidence>
<evidence type="ECO:0000256" key="7">
    <source>
        <dbReference type="SAM" id="Phobius"/>
    </source>
</evidence>
<evidence type="ECO:0000259" key="8">
    <source>
        <dbReference type="Pfam" id="PF01757"/>
    </source>
</evidence>
<protein>
    <submittedName>
        <fullName evidence="9">Acyltransferase family protein</fullName>
    </submittedName>
</protein>
<feature type="domain" description="Acyltransferase 3" evidence="8">
    <location>
        <begin position="9"/>
        <end position="329"/>
    </location>
</feature>
<dbReference type="GO" id="GO:0016413">
    <property type="term" value="F:O-acetyltransferase activity"/>
    <property type="evidence" value="ECO:0007669"/>
    <property type="project" value="TreeGrafter"/>
</dbReference>
<dbReference type="AlphaFoldDB" id="A0AAW6A823"/>
<evidence type="ECO:0000256" key="3">
    <source>
        <dbReference type="ARBA" id="ARBA00022475"/>
    </source>
</evidence>
<feature type="transmembrane region" description="Helical" evidence="7">
    <location>
        <begin position="190"/>
        <end position="210"/>
    </location>
</feature>
<comment type="subcellular location">
    <subcellularLocation>
        <location evidence="1">Cell membrane</location>
        <topology evidence="1">Multi-pass membrane protein</topology>
    </subcellularLocation>
</comment>
<comment type="caution">
    <text evidence="9">The sequence shown here is derived from an EMBL/GenBank/DDBJ whole genome shotgun (WGS) entry which is preliminary data.</text>
</comment>
<dbReference type="EMBL" id="JAQLSF010000001">
    <property type="protein sequence ID" value="MDB1565659.1"/>
    <property type="molecule type" value="Genomic_DNA"/>
</dbReference>
<proteinExistence type="inferred from homology"/>
<feature type="transmembrane region" description="Helical" evidence="7">
    <location>
        <begin position="118"/>
        <end position="144"/>
    </location>
</feature>
<feature type="transmembrane region" description="Helical" evidence="7">
    <location>
        <begin position="315"/>
        <end position="335"/>
    </location>
</feature>
<keyword evidence="9" id="KW-0808">Transferase</keyword>
<evidence type="ECO:0000313" key="10">
    <source>
        <dbReference type="Proteomes" id="UP001212327"/>
    </source>
</evidence>
<evidence type="ECO:0000256" key="6">
    <source>
        <dbReference type="ARBA" id="ARBA00023136"/>
    </source>
</evidence>
<reference evidence="9 10" key="1">
    <citation type="submission" date="2023-01" db="EMBL/GenBank/DDBJ databases">
        <title>Complete genome sequence of Lacticaseibacillus paracasei SRCM217440 isolated from Makgeolli.</title>
        <authorList>
            <person name="Yang H.-G."/>
            <person name="Jeong S.-J."/>
            <person name="Ha G.-S."/>
            <person name="Yang H.-J."/>
            <person name="Jeong D.-Y."/>
        </authorList>
    </citation>
    <scope>NUCLEOTIDE SEQUENCE [LARGE SCALE GENOMIC DNA]</scope>
    <source>
        <strain evidence="9 10">SRCM217440</strain>
    </source>
</reference>
<dbReference type="PANTHER" id="PTHR40074">
    <property type="entry name" value="O-ACETYLTRANSFERASE WECH"/>
    <property type="match status" value="1"/>
</dbReference>
<keyword evidence="6 7" id="KW-0472">Membrane</keyword>
<name>A0AAW6A823_LACPA</name>
<evidence type="ECO:0000256" key="4">
    <source>
        <dbReference type="ARBA" id="ARBA00022692"/>
    </source>
</evidence>
<comment type="similarity">
    <text evidence="2">Belongs to the acyltransferase 3 family.</text>
</comment>
<evidence type="ECO:0000256" key="5">
    <source>
        <dbReference type="ARBA" id="ARBA00022989"/>
    </source>
</evidence>
<feature type="transmembrane region" description="Helical" evidence="7">
    <location>
        <begin position="12"/>
        <end position="30"/>
    </location>
</feature>
<dbReference type="PANTHER" id="PTHR40074:SF2">
    <property type="entry name" value="O-ACETYLTRANSFERASE WECH"/>
    <property type="match status" value="1"/>
</dbReference>
<dbReference type="GO" id="GO:0005886">
    <property type="term" value="C:plasma membrane"/>
    <property type="evidence" value="ECO:0007669"/>
    <property type="project" value="UniProtKB-SubCell"/>
</dbReference>
<feature type="transmembrane region" description="Helical" evidence="7">
    <location>
        <begin position="151"/>
        <end position="170"/>
    </location>
</feature>
<dbReference type="Pfam" id="PF01757">
    <property type="entry name" value="Acyl_transf_3"/>
    <property type="match status" value="1"/>
</dbReference>
<gene>
    <name evidence="9" type="ORF">PGA78_13010</name>
</gene>
<evidence type="ECO:0000313" key="9">
    <source>
        <dbReference type="EMBL" id="MDB1565659.1"/>
    </source>
</evidence>
<dbReference type="RefSeq" id="WP_272029191.1">
    <property type="nucleotide sequence ID" value="NZ_JAQLSF010000001.1"/>
</dbReference>
<feature type="transmembrane region" description="Helical" evidence="7">
    <location>
        <begin position="36"/>
        <end position="59"/>
    </location>
</feature>
<feature type="transmembrane region" description="Helical" evidence="7">
    <location>
        <begin position="79"/>
        <end position="98"/>
    </location>
</feature>
<keyword evidence="5 7" id="KW-1133">Transmembrane helix</keyword>
<organism evidence="9 10">
    <name type="scientific">Lacticaseibacillus paracasei</name>
    <name type="common">Lactobacillus paracasei</name>
    <dbReference type="NCBI Taxonomy" id="1597"/>
    <lineage>
        <taxon>Bacteria</taxon>
        <taxon>Bacillati</taxon>
        <taxon>Bacillota</taxon>
        <taxon>Bacilli</taxon>
        <taxon>Lactobacillales</taxon>
        <taxon>Lactobacillaceae</taxon>
        <taxon>Lacticaseibacillus</taxon>
    </lineage>
</organism>
<keyword evidence="9" id="KW-0012">Acyltransferase</keyword>
<dbReference type="InterPro" id="IPR002656">
    <property type="entry name" value="Acyl_transf_3_dom"/>
</dbReference>
<feature type="transmembrane region" description="Helical" evidence="7">
    <location>
        <begin position="247"/>
        <end position="267"/>
    </location>
</feature>
<accession>A0AAW6A823</accession>
<dbReference type="GO" id="GO:0009246">
    <property type="term" value="P:enterobacterial common antigen biosynthetic process"/>
    <property type="evidence" value="ECO:0007669"/>
    <property type="project" value="TreeGrafter"/>
</dbReference>